<dbReference type="GO" id="GO:0003824">
    <property type="term" value="F:catalytic activity"/>
    <property type="evidence" value="ECO:0007669"/>
    <property type="project" value="InterPro"/>
</dbReference>
<feature type="domain" description="AB hydrolase-1" evidence="1">
    <location>
        <begin position="56"/>
        <end position="294"/>
    </location>
</feature>
<dbReference type="PRINTS" id="PR00111">
    <property type="entry name" value="ABHYDROLASE"/>
</dbReference>
<comment type="caution">
    <text evidence="2">The sequence shown here is derived from an EMBL/GenBank/DDBJ whole genome shotgun (WGS) entry which is preliminary data.</text>
</comment>
<dbReference type="AlphaFoldDB" id="A0A037ZLM9"/>
<dbReference type="InterPro" id="IPR029058">
    <property type="entry name" value="AB_hydrolase_fold"/>
</dbReference>
<dbReference type="PRINTS" id="PR00412">
    <property type="entry name" value="EPOXHYDRLASE"/>
</dbReference>
<evidence type="ECO:0000313" key="3">
    <source>
        <dbReference type="Proteomes" id="UP000026249"/>
    </source>
</evidence>
<keyword evidence="3" id="KW-1185">Reference proteome</keyword>
<dbReference type="STRING" id="1454373.ACMU_00465"/>
<dbReference type="RefSeq" id="WP_035255173.1">
    <property type="nucleotide sequence ID" value="NZ_JFKE01000001.1"/>
</dbReference>
<reference evidence="2 3" key="1">
    <citation type="submission" date="2014-03" db="EMBL/GenBank/DDBJ databases">
        <title>Draft Genome Sequence of Actibacterium mucosum KCTC 23349, a Marine Alphaproteobacterium with Complex Ionic Requirements Isolated from Mediterranean Seawater at Malvarrosa Beach, Valencia, Spain.</title>
        <authorList>
            <person name="Arahal D.R."/>
            <person name="Shao Z."/>
            <person name="Lai Q."/>
            <person name="Pujalte M.J."/>
        </authorList>
    </citation>
    <scope>NUCLEOTIDE SEQUENCE [LARGE SCALE GENOMIC DNA]</scope>
    <source>
        <strain evidence="2 3">KCTC 23349</strain>
    </source>
</reference>
<dbReference type="Gene3D" id="3.40.50.1820">
    <property type="entry name" value="alpha/beta hydrolase"/>
    <property type="match status" value="1"/>
</dbReference>
<dbReference type="InterPro" id="IPR000073">
    <property type="entry name" value="AB_hydrolase_1"/>
</dbReference>
<sequence>MIWLALAILVLWPLAAHRLRKPVGDTARSRASGQFATLSMGLTHYDWNGPRDGRVLVAIHGLTTAGYVWDAALPELTRMGYRVLRYDLYGRGLSDAPGGAQDSNYFTVQLSELLHDQGIGGPISLIGYSMGGGIATSWAARNPDRVEELMLVAPAGLGRVGGPFARFCAGIPVIGDGVMRALGGIVLRFGFVRAARSFPDSTPLRKQLAETRVRGFLPAVLSSYRNMLAEDQAGLHAELAARSIPVLAVWGGNDKVIPATSTGRLAQINRQARQVSIPDAGHGLPYTHPRELREAVQTFLRGD</sequence>
<protein>
    <recommendedName>
        <fullName evidence="1">AB hydrolase-1 domain-containing protein</fullName>
    </recommendedName>
</protein>
<dbReference type="PANTHER" id="PTHR43194">
    <property type="entry name" value="HYDROLASE ALPHA/BETA FOLD FAMILY"/>
    <property type="match status" value="1"/>
</dbReference>
<name>A0A037ZLM9_9RHOB</name>
<dbReference type="InterPro" id="IPR050228">
    <property type="entry name" value="Carboxylesterase_BioH"/>
</dbReference>
<dbReference type="PANTHER" id="PTHR43194:SF2">
    <property type="entry name" value="PEROXISOMAL MEMBRANE PROTEIN LPX1"/>
    <property type="match status" value="1"/>
</dbReference>
<dbReference type="InterPro" id="IPR000639">
    <property type="entry name" value="Epox_hydrolase-like"/>
</dbReference>
<dbReference type="Pfam" id="PF12697">
    <property type="entry name" value="Abhydrolase_6"/>
    <property type="match status" value="1"/>
</dbReference>
<dbReference type="SUPFAM" id="SSF53474">
    <property type="entry name" value="alpha/beta-Hydrolases"/>
    <property type="match status" value="1"/>
</dbReference>
<dbReference type="EMBL" id="JFKE01000001">
    <property type="protein sequence ID" value="KAJ56999.1"/>
    <property type="molecule type" value="Genomic_DNA"/>
</dbReference>
<gene>
    <name evidence="2" type="ORF">ACMU_00465</name>
</gene>
<dbReference type="OrthoDB" id="7267294at2"/>
<accession>A0A037ZLM9</accession>
<evidence type="ECO:0000259" key="1">
    <source>
        <dbReference type="Pfam" id="PF12697"/>
    </source>
</evidence>
<proteinExistence type="predicted"/>
<evidence type="ECO:0000313" key="2">
    <source>
        <dbReference type="EMBL" id="KAJ56999.1"/>
    </source>
</evidence>
<organism evidence="2 3">
    <name type="scientific">Actibacterium mucosum KCTC 23349</name>
    <dbReference type="NCBI Taxonomy" id="1454373"/>
    <lineage>
        <taxon>Bacteria</taxon>
        <taxon>Pseudomonadati</taxon>
        <taxon>Pseudomonadota</taxon>
        <taxon>Alphaproteobacteria</taxon>
        <taxon>Rhodobacterales</taxon>
        <taxon>Roseobacteraceae</taxon>
        <taxon>Actibacterium</taxon>
    </lineage>
</organism>
<dbReference type="Proteomes" id="UP000026249">
    <property type="component" value="Unassembled WGS sequence"/>
</dbReference>